<feature type="transmembrane region" description="Helical" evidence="1">
    <location>
        <begin position="9"/>
        <end position="26"/>
    </location>
</feature>
<dbReference type="SMART" id="SM00460">
    <property type="entry name" value="TGc"/>
    <property type="match status" value="1"/>
</dbReference>
<gene>
    <name evidence="3" type="ORF">HNQ34_003482</name>
</gene>
<dbReference type="InterPro" id="IPR002931">
    <property type="entry name" value="Transglutaminase-like"/>
</dbReference>
<dbReference type="InterPro" id="IPR025403">
    <property type="entry name" value="TgpA-like_C"/>
</dbReference>
<feature type="domain" description="Transglutaminase-like" evidence="2">
    <location>
        <begin position="464"/>
        <end position="539"/>
    </location>
</feature>
<keyword evidence="3" id="KW-0378">Hydrolase</keyword>
<dbReference type="InterPro" id="IPR052901">
    <property type="entry name" value="Bact_TGase-like"/>
</dbReference>
<dbReference type="Proteomes" id="UP000520011">
    <property type="component" value="Unassembled WGS sequence"/>
</dbReference>
<dbReference type="RefSeq" id="WP_183256480.1">
    <property type="nucleotide sequence ID" value="NZ_JACHEP010000037.1"/>
</dbReference>
<dbReference type="GO" id="GO:0006508">
    <property type="term" value="P:proteolysis"/>
    <property type="evidence" value="ECO:0007669"/>
    <property type="project" value="UniProtKB-KW"/>
</dbReference>
<reference evidence="3 4" key="1">
    <citation type="submission" date="2020-08" db="EMBL/GenBank/DDBJ databases">
        <title>Genomic Encyclopedia of Type Strains, Phase IV (KMG-IV): sequencing the most valuable type-strain genomes for metagenomic binning, comparative biology and taxonomic classification.</title>
        <authorList>
            <person name="Goeker M."/>
        </authorList>
    </citation>
    <scope>NUCLEOTIDE SEQUENCE [LARGE SCALE GENOMIC DNA]</scope>
    <source>
        <strain evidence="3 4">DSM 16325</strain>
    </source>
</reference>
<keyword evidence="3" id="KW-0645">Protease</keyword>
<dbReference type="AlphaFoldDB" id="A0A7W8IV94"/>
<feature type="transmembrane region" description="Helical" evidence="1">
    <location>
        <begin position="68"/>
        <end position="88"/>
    </location>
</feature>
<evidence type="ECO:0000256" key="1">
    <source>
        <dbReference type="SAM" id="Phobius"/>
    </source>
</evidence>
<dbReference type="SUPFAM" id="SSF54001">
    <property type="entry name" value="Cysteine proteinases"/>
    <property type="match status" value="1"/>
</dbReference>
<evidence type="ECO:0000313" key="3">
    <source>
        <dbReference type="EMBL" id="MBB5326334.1"/>
    </source>
</evidence>
<dbReference type="PANTHER" id="PTHR42736:SF1">
    <property type="entry name" value="PROTEIN-GLUTAMINE GAMMA-GLUTAMYLTRANSFERASE"/>
    <property type="match status" value="1"/>
</dbReference>
<evidence type="ECO:0000313" key="4">
    <source>
        <dbReference type="Proteomes" id="UP000520011"/>
    </source>
</evidence>
<protein>
    <submittedName>
        <fullName evidence="3">Transglutaminase-like putative cysteine protease</fullName>
    </submittedName>
</protein>
<organism evidence="3 4">
    <name type="scientific">Anoxybacteroides tepidamans</name>
    <dbReference type="NCBI Taxonomy" id="265948"/>
    <lineage>
        <taxon>Bacteria</taxon>
        <taxon>Bacillati</taxon>
        <taxon>Bacillota</taxon>
        <taxon>Bacilli</taxon>
        <taxon>Bacillales</taxon>
        <taxon>Anoxybacillaceae</taxon>
        <taxon>Anoxybacteroides</taxon>
    </lineage>
</organism>
<feature type="transmembrane region" description="Helical" evidence="1">
    <location>
        <begin position="595"/>
        <end position="616"/>
    </location>
</feature>
<comment type="caution">
    <text evidence="3">The sequence shown here is derived from an EMBL/GenBank/DDBJ whole genome shotgun (WGS) entry which is preliminary data.</text>
</comment>
<keyword evidence="4" id="KW-1185">Reference proteome</keyword>
<evidence type="ECO:0000259" key="2">
    <source>
        <dbReference type="SMART" id="SM00460"/>
    </source>
</evidence>
<proteinExistence type="predicted"/>
<sequence length="717" mass="84216">MNNTKKERIYSFVLSIVAFWLLWEWLVPLKTVSDTKNVDVFIGFVAFCLLLSFWRLPRWLAASFKLFYIFYALNALFFHVPFLSFRWLPLLVQDVVAHMTIIRHFRWLEMTNVFRSLLFFLLLWMMVYLVRYWLLIRRRIWLFYAMTLTYIAVLDTFTAFYGNGAIVRLVGVGFFLISWLHYERLQETKTYPKWLLLCMGGIGISLLMGYIGPKPAPQWPDPVAFMKSYAKEPQQETDNPAVKKIGYGSNDSRLGGPFIADDTVVFTAIDEQRHYWRVETKDVYTGKGWEVRDTVQIETFDNGNVTHSWWDNRVKKTISTAHVQMAQARTYLVYPEGIKTISAPQNVIFRMQSANEKIYSTDRESYIQPLQEYVLTYEYPTFSVEQLKAAPAVEDRSLLQQYTQLPDTLPPRVRELAEAITKEKTTQYEKTKAIEQYFRFSGFVYETKEVAVPGKNDDYVDQFLFETKKGYCDNFSTSMVVMLRSIGIPSRWVKGYTSGQLTDETKDGKKIYTITNNNAHSWVEVYFSGIGWVPFEPTQGFSNPYEFTTETISEVTPIPAQKQTQPVQQRIKLNDVLQQERALSSNQKGKFTASILTWKKIVVFIVFCVITVCLLYQTRRKWWPYITLFWFKYRHGNSVFIKAYVSLLRHLRDYGLKRKQGQTLRQYAACVDEAFGTDEMSRLTLLYERAIYKNDTVDNQWEEMKELWENLIKKTVS</sequence>
<name>A0A7W8IV94_9BACL</name>
<feature type="transmembrane region" description="Helical" evidence="1">
    <location>
        <begin position="141"/>
        <end position="159"/>
    </location>
</feature>
<keyword evidence="1" id="KW-1133">Transmembrane helix</keyword>
<feature type="transmembrane region" description="Helical" evidence="1">
    <location>
        <begin position="38"/>
        <end position="56"/>
    </location>
</feature>
<dbReference type="Pfam" id="PF01841">
    <property type="entry name" value="Transglut_core"/>
    <property type="match status" value="1"/>
</dbReference>
<accession>A0A7W8IV94</accession>
<dbReference type="EMBL" id="JACHEP010000037">
    <property type="protein sequence ID" value="MBB5326334.1"/>
    <property type="molecule type" value="Genomic_DNA"/>
</dbReference>
<dbReference type="InterPro" id="IPR038765">
    <property type="entry name" value="Papain-like_cys_pep_sf"/>
</dbReference>
<feature type="transmembrane region" description="Helical" evidence="1">
    <location>
        <begin position="113"/>
        <end position="134"/>
    </location>
</feature>
<keyword evidence="1" id="KW-0472">Membrane</keyword>
<dbReference type="PANTHER" id="PTHR42736">
    <property type="entry name" value="PROTEIN-GLUTAMINE GAMMA-GLUTAMYLTRANSFERASE"/>
    <property type="match status" value="1"/>
</dbReference>
<dbReference type="Gene3D" id="3.10.620.30">
    <property type="match status" value="1"/>
</dbReference>
<feature type="transmembrane region" description="Helical" evidence="1">
    <location>
        <begin position="165"/>
        <end position="182"/>
    </location>
</feature>
<dbReference type="Pfam" id="PF13559">
    <property type="entry name" value="DUF4129"/>
    <property type="match status" value="1"/>
</dbReference>
<dbReference type="GO" id="GO:0008233">
    <property type="term" value="F:peptidase activity"/>
    <property type="evidence" value="ECO:0007669"/>
    <property type="project" value="UniProtKB-KW"/>
</dbReference>
<feature type="transmembrane region" description="Helical" evidence="1">
    <location>
        <begin position="194"/>
        <end position="212"/>
    </location>
</feature>
<keyword evidence="1" id="KW-0812">Transmembrane</keyword>